<evidence type="ECO:0000313" key="2">
    <source>
        <dbReference type="EMBL" id="GAA0449680.1"/>
    </source>
</evidence>
<reference evidence="2 3" key="1">
    <citation type="journal article" date="2019" name="Int. J. Syst. Evol. Microbiol.">
        <title>The Global Catalogue of Microorganisms (GCM) 10K type strain sequencing project: providing services to taxonomists for standard genome sequencing and annotation.</title>
        <authorList>
            <consortium name="The Broad Institute Genomics Platform"/>
            <consortium name="The Broad Institute Genome Sequencing Center for Infectious Disease"/>
            <person name="Wu L."/>
            <person name="Ma J."/>
        </authorList>
    </citation>
    <scope>NUCLEOTIDE SEQUENCE [LARGE SCALE GENOMIC DNA]</scope>
    <source>
        <strain evidence="2 3">JCM 4805</strain>
    </source>
</reference>
<evidence type="ECO:0008006" key="4">
    <source>
        <dbReference type="Google" id="ProtNLM"/>
    </source>
</evidence>
<sequence length="140" mass="15271">MRGDVLEADPQVDPFSNGPPPVTDAGFLTNVVGTSGRWGSPAPLYNVIRPGCPTDKTTRRTGTTPAPVPRDETGPAREIPGGYRDALLRKLDGMSERDLRTSRLPSGWTPLAMLKHLAFMERRWLREAAAASIHRTTTPP</sequence>
<gene>
    <name evidence="2" type="ORF">GCM10010361_12190</name>
</gene>
<organism evidence="2 3">
    <name type="scientific">Streptomyces olivaceiscleroticus</name>
    <dbReference type="NCBI Taxonomy" id="68245"/>
    <lineage>
        <taxon>Bacteria</taxon>
        <taxon>Bacillati</taxon>
        <taxon>Actinomycetota</taxon>
        <taxon>Actinomycetes</taxon>
        <taxon>Kitasatosporales</taxon>
        <taxon>Streptomycetaceae</taxon>
        <taxon>Streptomyces</taxon>
    </lineage>
</organism>
<proteinExistence type="predicted"/>
<accession>A0ABN0ZJ22</accession>
<feature type="region of interest" description="Disordered" evidence="1">
    <location>
        <begin position="1"/>
        <end position="23"/>
    </location>
</feature>
<comment type="caution">
    <text evidence="2">The sequence shown here is derived from an EMBL/GenBank/DDBJ whole genome shotgun (WGS) entry which is preliminary data.</text>
</comment>
<protein>
    <recommendedName>
        <fullName evidence="4">DinB-like domain-containing protein</fullName>
    </recommendedName>
</protein>
<name>A0ABN0ZJ22_9ACTN</name>
<evidence type="ECO:0000313" key="3">
    <source>
        <dbReference type="Proteomes" id="UP001500909"/>
    </source>
</evidence>
<dbReference type="Pfam" id="PF04978">
    <property type="entry name" value="MST"/>
    <property type="match status" value="1"/>
</dbReference>
<dbReference type="InterPro" id="IPR007061">
    <property type="entry name" value="MST-like"/>
</dbReference>
<dbReference type="SUPFAM" id="SSF109854">
    <property type="entry name" value="DinB/YfiT-like putative metalloenzymes"/>
    <property type="match status" value="1"/>
</dbReference>
<dbReference type="Gene3D" id="1.20.120.450">
    <property type="entry name" value="dinb family like domain"/>
    <property type="match status" value="1"/>
</dbReference>
<feature type="region of interest" description="Disordered" evidence="1">
    <location>
        <begin position="49"/>
        <end position="82"/>
    </location>
</feature>
<dbReference type="EMBL" id="BAAABY010000009">
    <property type="protein sequence ID" value="GAA0449680.1"/>
    <property type="molecule type" value="Genomic_DNA"/>
</dbReference>
<evidence type="ECO:0000256" key="1">
    <source>
        <dbReference type="SAM" id="MobiDB-lite"/>
    </source>
</evidence>
<keyword evidence="3" id="KW-1185">Reference proteome</keyword>
<dbReference type="InterPro" id="IPR034660">
    <property type="entry name" value="DinB/YfiT-like"/>
</dbReference>
<dbReference type="Proteomes" id="UP001500909">
    <property type="component" value="Unassembled WGS sequence"/>
</dbReference>